<evidence type="ECO:0008006" key="2">
    <source>
        <dbReference type="Google" id="ProtNLM"/>
    </source>
</evidence>
<dbReference type="InterPro" id="IPR012347">
    <property type="entry name" value="Ferritin-like"/>
</dbReference>
<dbReference type="SUPFAM" id="SSF47240">
    <property type="entry name" value="Ferritin-like"/>
    <property type="match status" value="1"/>
</dbReference>
<name>X1DA75_9ZZZZ</name>
<evidence type="ECO:0000313" key="1">
    <source>
        <dbReference type="EMBL" id="GAG93326.1"/>
    </source>
</evidence>
<reference evidence="1" key="1">
    <citation type="journal article" date="2014" name="Front. Microbiol.">
        <title>High frequency of phylogenetically diverse reductive dehalogenase-homologous genes in deep subseafloor sedimentary metagenomes.</title>
        <authorList>
            <person name="Kawai M."/>
            <person name="Futagami T."/>
            <person name="Toyoda A."/>
            <person name="Takaki Y."/>
            <person name="Nishi S."/>
            <person name="Hori S."/>
            <person name="Arai W."/>
            <person name="Tsubouchi T."/>
            <person name="Morono Y."/>
            <person name="Uchiyama I."/>
            <person name="Ito T."/>
            <person name="Fujiyama A."/>
            <person name="Inagaki F."/>
            <person name="Takami H."/>
        </authorList>
    </citation>
    <scope>NUCLEOTIDE SEQUENCE</scope>
    <source>
        <strain evidence="1">Expedition CK06-06</strain>
    </source>
</reference>
<comment type="caution">
    <text evidence="1">The sequence shown here is derived from an EMBL/GenBank/DDBJ whole genome shotgun (WGS) entry which is preliminary data.</text>
</comment>
<dbReference type="InterPro" id="IPR009078">
    <property type="entry name" value="Ferritin-like_SF"/>
</dbReference>
<accession>X1DA75</accession>
<gene>
    <name evidence="1" type="ORF">S01H4_36557</name>
</gene>
<dbReference type="AlphaFoldDB" id="X1DA75"/>
<dbReference type="Gene3D" id="1.20.1260.10">
    <property type="match status" value="1"/>
</dbReference>
<sequence>MKLQTASAVISFAKSLEDESAKFYEDLSQRYAEDKDVFLSFAKENRKNLVQIDRAYYGVISDAIEGCFSFGIEPDAYTVETALAEDASYSDALDKAIELEERIVKFYTDAAEQSKSLMADVPRAFMLIAGKRAKRGSQLRSLLGKEG</sequence>
<protein>
    <recommendedName>
        <fullName evidence="2">Rubrerythrin diiron-binding domain-containing protein</fullName>
    </recommendedName>
</protein>
<proteinExistence type="predicted"/>
<organism evidence="1">
    <name type="scientific">marine sediment metagenome</name>
    <dbReference type="NCBI Taxonomy" id="412755"/>
    <lineage>
        <taxon>unclassified sequences</taxon>
        <taxon>metagenomes</taxon>
        <taxon>ecological metagenomes</taxon>
    </lineage>
</organism>
<dbReference type="EMBL" id="BART01019558">
    <property type="protein sequence ID" value="GAG93326.1"/>
    <property type="molecule type" value="Genomic_DNA"/>
</dbReference>